<gene>
    <name evidence="3" type="ORF">PUV54_05685</name>
</gene>
<evidence type="ECO:0000256" key="1">
    <source>
        <dbReference type="SAM" id="MobiDB-lite"/>
    </source>
</evidence>
<dbReference type="EMBL" id="CP118166">
    <property type="protein sequence ID" value="WDI32687.1"/>
    <property type="molecule type" value="Genomic_DNA"/>
</dbReference>
<dbReference type="KEGG" id="hfl:PUV54_05685"/>
<keyword evidence="2" id="KW-0472">Membrane</keyword>
<name>A0AAE9ZH43_9PROT</name>
<keyword evidence="2" id="KW-0812">Transmembrane</keyword>
<dbReference type="Proteomes" id="UP001214043">
    <property type="component" value="Chromosome"/>
</dbReference>
<dbReference type="RefSeq" id="WP_274494626.1">
    <property type="nucleotide sequence ID" value="NZ_CP118166.1"/>
</dbReference>
<keyword evidence="4" id="KW-1185">Reference proteome</keyword>
<sequence length="158" mass="18279">MTAFKANSTGLASLIRLTLRPVCCYSGKQQGYSVRTTMDSIEFLLIVAVFAVVLFWYLQNAERGSDGLIGLLALEDDPDEAKGIKKQSYRLKDRPDRSKAAMRDIRKEHHAQRSYRFKDGEELSREERLKQRFRRQDEARYRVKDKAANYKARKGPSD</sequence>
<feature type="transmembrane region" description="Helical" evidence="2">
    <location>
        <begin position="40"/>
        <end position="58"/>
    </location>
</feature>
<keyword evidence="2" id="KW-1133">Transmembrane helix</keyword>
<accession>A0AAE9ZH43</accession>
<feature type="region of interest" description="Disordered" evidence="1">
    <location>
        <begin position="84"/>
        <end position="111"/>
    </location>
</feature>
<feature type="compositionally biased region" description="Basic and acidic residues" evidence="1">
    <location>
        <begin position="90"/>
        <end position="107"/>
    </location>
</feature>
<protein>
    <submittedName>
        <fullName evidence="3">Uncharacterized protein</fullName>
    </submittedName>
</protein>
<evidence type="ECO:0000313" key="4">
    <source>
        <dbReference type="Proteomes" id="UP001214043"/>
    </source>
</evidence>
<evidence type="ECO:0000313" key="3">
    <source>
        <dbReference type="EMBL" id="WDI32687.1"/>
    </source>
</evidence>
<evidence type="ECO:0000256" key="2">
    <source>
        <dbReference type="SAM" id="Phobius"/>
    </source>
</evidence>
<reference evidence="3" key="1">
    <citation type="submission" date="2023-02" db="EMBL/GenBank/DDBJ databases">
        <title>Genome sequence of Hyphococcus flavus.</title>
        <authorList>
            <person name="Rong J.-C."/>
            <person name="Zhao Q."/>
            <person name="Yi M."/>
            <person name="Wu J.-Y."/>
        </authorList>
    </citation>
    <scope>NUCLEOTIDE SEQUENCE</scope>
    <source>
        <strain evidence="3">MCCC 1K03223</strain>
    </source>
</reference>
<dbReference type="AlphaFoldDB" id="A0AAE9ZH43"/>
<proteinExistence type="predicted"/>
<organism evidence="3 4">
    <name type="scientific">Hyphococcus flavus</name>
    <dbReference type="NCBI Taxonomy" id="1866326"/>
    <lineage>
        <taxon>Bacteria</taxon>
        <taxon>Pseudomonadati</taxon>
        <taxon>Pseudomonadota</taxon>
        <taxon>Alphaproteobacteria</taxon>
        <taxon>Parvularculales</taxon>
        <taxon>Parvularculaceae</taxon>
        <taxon>Hyphococcus</taxon>
    </lineage>
</organism>